<sequence length="231" mass="25404">MGAACVYVLCGPLVRGDCSIFLLLSWGCPACDHEVYISPRQGCYHQTKFARAPHTEDTSPCTRTSPFLCRPESSGVSRQLRSSSPSVFRHQRSSEHLNRDCETMDAAAVVTLLALLVAMAGVSQALHIQGGLDKNEIPPGSSEEIVADRLLGLESENTDSSIDDRLLTSVLRALLLGSQRETRSSVLHQPQRFGRDSRGQGVMEDQMHPRNWEGAPSQIWSMAVPQRFGKK</sequence>
<protein>
    <submittedName>
        <fullName evidence="2">Putative pro-FMRFamide-related neuropeptide FF</fullName>
    </submittedName>
</protein>
<feature type="region of interest" description="Disordered" evidence="1">
    <location>
        <begin position="72"/>
        <end position="94"/>
    </location>
</feature>
<accession>A0A2U9BF01</accession>
<dbReference type="Pfam" id="PF15085">
    <property type="entry name" value="NPFF"/>
    <property type="match status" value="1"/>
</dbReference>
<feature type="compositionally biased region" description="Low complexity" evidence="1">
    <location>
        <begin position="73"/>
        <end position="87"/>
    </location>
</feature>
<dbReference type="STRING" id="52904.ENSSMAP00000021815"/>
<proteinExistence type="predicted"/>
<dbReference type="Proteomes" id="UP000246464">
    <property type="component" value="Chromosome 6"/>
</dbReference>
<reference evidence="2 3" key="1">
    <citation type="submission" date="2017-12" db="EMBL/GenBank/DDBJ databases">
        <title>Integrating genomic resources of turbot (Scophthalmus maximus) in depth evaluation of genetic and physical mapping variation across individuals.</title>
        <authorList>
            <person name="Martinez P."/>
        </authorList>
    </citation>
    <scope>NUCLEOTIDE SEQUENCE [LARGE SCALE GENOMIC DNA]</scope>
</reference>
<gene>
    <name evidence="2" type="ORF">SMAX5B_005136</name>
</gene>
<dbReference type="PANTHER" id="PTHR15044">
    <property type="entry name" value="NEUROPEPTIDE FF"/>
    <property type="match status" value="1"/>
</dbReference>
<evidence type="ECO:0000313" key="3">
    <source>
        <dbReference type="Proteomes" id="UP000246464"/>
    </source>
</evidence>
<dbReference type="InterPro" id="IPR008065">
    <property type="entry name" value="NPFF"/>
</dbReference>
<evidence type="ECO:0000313" key="2">
    <source>
        <dbReference type="EMBL" id="AWP02583.1"/>
    </source>
</evidence>
<dbReference type="EMBL" id="CP026248">
    <property type="protein sequence ID" value="AWP02583.1"/>
    <property type="molecule type" value="Genomic_DNA"/>
</dbReference>
<keyword evidence="2" id="KW-0527">Neuropeptide</keyword>
<dbReference type="AlphaFoldDB" id="A0A2U9BF01"/>
<dbReference type="GO" id="GO:0007218">
    <property type="term" value="P:neuropeptide signaling pathway"/>
    <property type="evidence" value="ECO:0007669"/>
    <property type="project" value="UniProtKB-KW"/>
</dbReference>
<dbReference type="PANTHER" id="PTHR15044:SF0">
    <property type="entry name" value="PRO-FMRFAMIDE-RELATED NEUROPEPTIDE FF"/>
    <property type="match status" value="1"/>
</dbReference>
<dbReference type="GO" id="GO:0005184">
    <property type="term" value="F:neuropeptide hormone activity"/>
    <property type="evidence" value="ECO:0007669"/>
    <property type="project" value="InterPro"/>
</dbReference>
<organism evidence="2 3">
    <name type="scientific">Scophthalmus maximus</name>
    <name type="common">Turbot</name>
    <name type="synonym">Psetta maxima</name>
    <dbReference type="NCBI Taxonomy" id="52904"/>
    <lineage>
        <taxon>Eukaryota</taxon>
        <taxon>Metazoa</taxon>
        <taxon>Chordata</taxon>
        <taxon>Craniata</taxon>
        <taxon>Vertebrata</taxon>
        <taxon>Euteleostomi</taxon>
        <taxon>Actinopterygii</taxon>
        <taxon>Neopterygii</taxon>
        <taxon>Teleostei</taxon>
        <taxon>Neoteleostei</taxon>
        <taxon>Acanthomorphata</taxon>
        <taxon>Carangaria</taxon>
        <taxon>Pleuronectiformes</taxon>
        <taxon>Pleuronectoidei</taxon>
        <taxon>Scophthalmidae</taxon>
        <taxon>Scophthalmus</taxon>
    </lineage>
</organism>
<name>A0A2U9BF01_SCOMX</name>
<evidence type="ECO:0000256" key="1">
    <source>
        <dbReference type="SAM" id="MobiDB-lite"/>
    </source>
</evidence>
<keyword evidence="3" id="KW-1185">Reference proteome</keyword>